<reference evidence="1 2" key="1">
    <citation type="journal article" date="2019" name="Genome Biol. Evol.">
        <title>Insights into the evolution of the New World diploid cottons (Gossypium, subgenus Houzingenia) based on genome sequencing.</title>
        <authorList>
            <person name="Grover C.E."/>
            <person name="Arick M.A. 2nd"/>
            <person name="Thrash A."/>
            <person name="Conover J.L."/>
            <person name="Sanders W.S."/>
            <person name="Peterson D.G."/>
            <person name="Frelichowski J.E."/>
            <person name="Scheffler J.A."/>
            <person name="Scheffler B.E."/>
            <person name="Wendel J.F."/>
        </authorList>
    </citation>
    <scope>NUCLEOTIDE SEQUENCE [LARGE SCALE GENOMIC DNA]</scope>
    <source>
        <strain evidence="1">57</strain>
        <tissue evidence="1">Leaf</tissue>
    </source>
</reference>
<comment type="caution">
    <text evidence="1">The sequence shown here is derived from an EMBL/GenBank/DDBJ whole genome shotgun (WGS) entry which is preliminary data.</text>
</comment>
<keyword evidence="2" id="KW-1185">Reference proteome</keyword>
<gene>
    <name evidence="1" type="ORF">Goklo_023658</name>
</gene>
<dbReference type="EMBL" id="JABFAB010000001">
    <property type="protein sequence ID" value="MBA0640751.1"/>
    <property type="molecule type" value="Genomic_DNA"/>
</dbReference>
<organism evidence="1 2">
    <name type="scientific">Gossypium klotzschianum</name>
    <dbReference type="NCBI Taxonomy" id="34286"/>
    <lineage>
        <taxon>Eukaryota</taxon>
        <taxon>Viridiplantae</taxon>
        <taxon>Streptophyta</taxon>
        <taxon>Embryophyta</taxon>
        <taxon>Tracheophyta</taxon>
        <taxon>Spermatophyta</taxon>
        <taxon>Magnoliopsida</taxon>
        <taxon>eudicotyledons</taxon>
        <taxon>Gunneridae</taxon>
        <taxon>Pentapetalae</taxon>
        <taxon>rosids</taxon>
        <taxon>malvids</taxon>
        <taxon>Malvales</taxon>
        <taxon>Malvaceae</taxon>
        <taxon>Malvoideae</taxon>
        <taxon>Gossypium</taxon>
    </lineage>
</organism>
<proteinExistence type="predicted"/>
<name>A0A7J8TRJ5_9ROSI</name>
<accession>A0A7J8TRJ5</accession>
<sequence length="262" mass="30545">MAIIEKAKDINKMRILKKPKGAKSSLLRRSNVNKGTGKAIVDKKNPKEKKKDMQSYKYESDDKYLSNYITFNSQVETRVTIDSNSSMSDVKSIENFMDTYKTILYNRDKVYQMLLRKLEENDYLLTKNGIKLNETMKELNATQSMKNDLSLVFLKAKGIVESSKMAKVIHTCEKPRKYKERMVYHCYGVPKNIMPKCCKPLKDLKIKKSVASPIATRFLKASTNHVWYFDSSCYRYKTRNRVCLKEFRANREGKVTFDDGKE</sequence>
<dbReference type="AlphaFoldDB" id="A0A7J8TRJ5"/>
<evidence type="ECO:0000313" key="2">
    <source>
        <dbReference type="Proteomes" id="UP000593573"/>
    </source>
</evidence>
<dbReference type="Proteomes" id="UP000593573">
    <property type="component" value="Unassembled WGS sequence"/>
</dbReference>
<protein>
    <submittedName>
        <fullName evidence="1">Uncharacterized protein</fullName>
    </submittedName>
</protein>
<feature type="non-terminal residue" evidence="1">
    <location>
        <position position="262"/>
    </location>
</feature>
<evidence type="ECO:0000313" key="1">
    <source>
        <dbReference type="EMBL" id="MBA0640751.1"/>
    </source>
</evidence>